<protein>
    <recommendedName>
        <fullName evidence="5">Thioredoxin domain-containing protein</fullName>
    </recommendedName>
</protein>
<dbReference type="InterPro" id="IPR002110">
    <property type="entry name" value="Ankyrin_rpt"/>
</dbReference>
<proteinExistence type="predicted"/>
<dbReference type="eggNOG" id="KOG1082">
    <property type="taxonomic scope" value="Eukaryota"/>
</dbReference>
<gene>
    <name evidence="6" type="ORF">AMSG_06034</name>
</gene>
<sequence length="772" mass="80223">MGCGSSRAVDDDKAGESSAPERRPGGGRKDANGGQTRASAIVEDDDPWVGLPSKHVPEPMVAKAQESETAQAAHDAAIDDDADALRDALREAGGEVDALLDDDEYTPLHSAAEYGSDEAVKVLIKAGALPHRGTAAGHTPLHCAAENGNMAALAVMLGVKRVRVDVHDAFGQTPLFLAAHAKQDDAIEALLDAGADPDITHTDPETQDETLAARAYVDAHARTATRPSKAILKKLETAKAKAILDSTERPPPEADSGSESGSCEDWKANLEHLNRTNSNVGGGQSKGGRSGGGRSKGGRSSGGGGTLTRSPLYLDRHCTSIATAGTDDEWEELLATPADLVLVDVHAEWCGPTECLGPSFSRLTALASPFSLIVATACADTIGSLAQFRGSATSTFLIYKHGSLAKVVTGPDEVALENAVANVAPIGKQLTADGAKAGKRTEDGCTGRSASDASSPGTDEAASGDPSIVLGIGWTVVASPDYATSLVPELVAYPLEEHSSDLSHPTTVVRLDVANLTTPLVVQTSPPSSSMATLSRAASSNSVLPSDAGDVDDDKPAILPPDWPQHGSADSLSVPSSVEDDAYALVPLRKLDSSIRRLVLVFRVHHDFTGVDLPSDSAPEEPETNRGRVLTDTTSINSEGMLSARGRSPRSDGSLASTRPVTPGAGNGDGSLTTGESPDAMYAHSISRNVLAILKPFHFSSYVRIMDPVTQNEVTSYSAPLIAVDPTTTFCPILILCVHADGAVAIAQADTYETMTDAAFLRSIEEAASVHG</sequence>
<feature type="region of interest" description="Disordered" evidence="4">
    <location>
        <begin position="1"/>
        <end position="55"/>
    </location>
</feature>
<dbReference type="RefSeq" id="XP_013757544.1">
    <property type="nucleotide sequence ID" value="XM_013902090.1"/>
</dbReference>
<feature type="compositionally biased region" description="Basic and acidic residues" evidence="4">
    <location>
        <begin position="8"/>
        <end position="31"/>
    </location>
</feature>
<dbReference type="PROSITE" id="PS50297">
    <property type="entry name" value="ANK_REP_REGION"/>
    <property type="match status" value="2"/>
</dbReference>
<dbReference type="InterPro" id="IPR036249">
    <property type="entry name" value="Thioredoxin-like_sf"/>
</dbReference>
<evidence type="ECO:0000256" key="1">
    <source>
        <dbReference type="ARBA" id="ARBA00022737"/>
    </source>
</evidence>
<dbReference type="InterPro" id="IPR013766">
    <property type="entry name" value="Thioredoxin_domain"/>
</dbReference>
<dbReference type="SUPFAM" id="SSF48403">
    <property type="entry name" value="Ankyrin repeat"/>
    <property type="match status" value="1"/>
</dbReference>
<dbReference type="PRINTS" id="PR01415">
    <property type="entry name" value="ANKYRIN"/>
</dbReference>
<feature type="domain" description="Thioredoxin" evidence="5">
    <location>
        <begin position="326"/>
        <end position="419"/>
    </location>
</feature>
<dbReference type="Pfam" id="PF12796">
    <property type="entry name" value="Ank_2"/>
    <property type="match status" value="1"/>
</dbReference>
<feature type="repeat" description="ANK" evidence="3">
    <location>
        <begin position="136"/>
        <end position="169"/>
    </location>
</feature>
<evidence type="ECO:0000313" key="6">
    <source>
        <dbReference type="EMBL" id="KNC49758.1"/>
    </source>
</evidence>
<dbReference type="STRING" id="461836.A0A0L0DEK1"/>
<dbReference type="Proteomes" id="UP000054408">
    <property type="component" value="Unassembled WGS sequence"/>
</dbReference>
<dbReference type="InterPro" id="IPR036770">
    <property type="entry name" value="Ankyrin_rpt-contain_sf"/>
</dbReference>
<feature type="region of interest" description="Disordered" evidence="4">
    <location>
        <begin position="433"/>
        <end position="464"/>
    </location>
</feature>
<dbReference type="SUPFAM" id="SSF52833">
    <property type="entry name" value="Thioredoxin-like"/>
    <property type="match status" value="1"/>
</dbReference>
<feature type="repeat" description="ANK" evidence="3">
    <location>
        <begin position="170"/>
        <end position="202"/>
    </location>
</feature>
<dbReference type="Gene3D" id="3.40.30.10">
    <property type="entry name" value="Glutaredoxin"/>
    <property type="match status" value="1"/>
</dbReference>
<dbReference type="AlphaFoldDB" id="A0A0L0DEK1"/>
<reference evidence="6 7" key="1">
    <citation type="submission" date="2010-05" db="EMBL/GenBank/DDBJ databases">
        <title>The Genome Sequence of Thecamonas trahens ATCC 50062.</title>
        <authorList>
            <consortium name="The Broad Institute Genome Sequencing Platform"/>
            <person name="Russ C."/>
            <person name="Cuomo C."/>
            <person name="Shea T."/>
            <person name="Young S.K."/>
            <person name="Zeng Q."/>
            <person name="Koehrsen M."/>
            <person name="Haas B."/>
            <person name="Borodovsky M."/>
            <person name="Guigo R."/>
            <person name="Alvarado L."/>
            <person name="Berlin A."/>
            <person name="Bochicchio J."/>
            <person name="Borenstein D."/>
            <person name="Chapman S."/>
            <person name="Chen Z."/>
            <person name="Freedman E."/>
            <person name="Gellesch M."/>
            <person name="Goldberg J."/>
            <person name="Griggs A."/>
            <person name="Gujja S."/>
            <person name="Heilman E."/>
            <person name="Heiman D."/>
            <person name="Hepburn T."/>
            <person name="Howarth C."/>
            <person name="Jen D."/>
            <person name="Larson L."/>
            <person name="Mehta T."/>
            <person name="Park D."/>
            <person name="Pearson M."/>
            <person name="Roberts A."/>
            <person name="Saif S."/>
            <person name="Shenoy N."/>
            <person name="Sisk P."/>
            <person name="Stolte C."/>
            <person name="Sykes S."/>
            <person name="Thomson T."/>
            <person name="Walk T."/>
            <person name="White J."/>
            <person name="Yandava C."/>
            <person name="Burger G."/>
            <person name="Gray M.W."/>
            <person name="Holland P.W.H."/>
            <person name="King N."/>
            <person name="Lang F.B.F."/>
            <person name="Roger A.J."/>
            <person name="Ruiz-Trillo I."/>
            <person name="Lander E."/>
            <person name="Nusbaum C."/>
        </authorList>
    </citation>
    <scope>NUCLEOTIDE SEQUENCE [LARGE SCALE GENOMIC DNA]</scope>
    <source>
        <strain evidence="6 7">ATCC 50062</strain>
    </source>
</reference>
<feature type="compositionally biased region" description="Polar residues" evidence="4">
    <location>
        <begin position="631"/>
        <end position="640"/>
    </location>
</feature>
<dbReference type="EMBL" id="GL349457">
    <property type="protein sequence ID" value="KNC49758.1"/>
    <property type="molecule type" value="Genomic_DNA"/>
</dbReference>
<accession>A0A0L0DEK1</accession>
<dbReference type="Pfam" id="PF00023">
    <property type="entry name" value="Ank"/>
    <property type="match status" value="1"/>
</dbReference>
<name>A0A0L0DEK1_THETB</name>
<dbReference type="SMART" id="SM00248">
    <property type="entry name" value="ANK"/>
    <property type="match status" value="3"/>
</dbReference>
<dbReference type="OrthoDB" id="366390at2759"/>
<evidence type="ECO:0000259" key="5">
    <source>
        <dbReference type="Pfam" id="PF00085"/>
    </source>
</evidence>
<feature type="compositionally biased region" description="Basic and acidic residues" evidence="4">
    <location>
        <begin position="264"/>
        <end position="274"/>
    </location>
</feature>
<organism evidence="6 7">
    <name type="scientific">Thecamonas trahens ATCC 50062</name>
    <dbReference type="NCBI Taxonomy" id="461836"/>
    <lineage>
        <taxon>Eukaryota</taxon>
        <taxon>Apusozoa</taxon>
        <taxon>Apusomonadida</taxon>
        <taxon>Apusomonadidae</taxon>
        <taxon>Thecamonas</taxon>
    </lineage>
</organism>
<feature type="compositionally biased region" description="Polar residues" evidence="4">
    <location>
        <begin position="448"/>
        <end position="457"/>
    </location>
</feature>
<feature type="repeat" description="ANK" evidence="3">
    <location>
        <begin position="103"/>
        <end position="128"/>
    </location>
</feature>
<keyword evidence="2 3" id="KW-0040">ANK repeat</keyword>
<evidence type="ECO:0000256" key="2">
    <source>
        <dbReference type="ARBA" id="ARBA00023043"/>
    </source>
</evidence>
<feature type="compositionally biased region" description="Polar residues" evidence="4">
    <location>
        <begin position="523"/>
        <end position="544"/>
    </location>
</feature>
<dbReference type="PANTHER" id="PTHR24198">
    <property type="entry name" value="ANKYRIN REPEAT AND PROTEIN KINASE DOMAIN-CONTAINING PROTEIN"/>
    <property type="match status" value="1"/>
</dbReference>
<keyword evidence="7" id="KW-1185">Reference proteome</keyword>
<feature type="region of interest" description="Disordered" evidence="4">
    <location>
        <begin position="523"/>
        <end position="575"/>
    </location>
</feature>
<dbReference type="Gene3D" id="1.25.40.20">
    <property type="entry name" value="Ankyrin repeat-containing domain"/>
    <property type="match status" value="2"/>
</dbReference>
<evidence type="ECO:0000256" key="3">
    <source>
        <dbReference type="PROSITE-ProRule" id="PRU00023"/>
    </source>
</evidence>
<feature type="region of interest" description="Disordered" evidence="4">
    <location>
        <begin position="242"/>
        <end position="309"/>
    </location>
</feature>
<dbReference type="GeneID" id="25565302"/>
<feature type="compositionally biased region" description="Gly residues" evidence="4">
    <location>
        <begin position="280"/>
        <end position="306"/>
    </location>
</feature>
<evidence type="ECO:0000256" key="4">
    <source>
        <dbReference type="SAM" id="MobiDB-lite"/>
    </source>
</evidence>
<keyword evidence="1" id="KW-0677">Repeat</keyword>
<evidence type="ECO:0000313" key="7">
    <source>
        <dbReference type="Proteomes" id="UP000054408"/>
    </source>
</evidence>
<feature type="region of interest" description="Disordered" evidence="4">
    <location>
        <begin position="611"/>
        <end position="676"/>
    </location>
</feature>
<dbReference type="PANTHER" id="PTHR24198:SF165">
    <property type="entry name" value="ANKYRIN REPEAT-CONTAINING PROTEIN-RELATED"/>
    <property type="match status" value="1"/>
</dbReference>
<dbReference type="Pfam" id="PF00085">
    <property type="entry name" value="Thioredoxin"/>
    <property type="match status" value="1"/>
</dbReference>
<dbReference type="PROSITE" id="PS50088">
    <property type="entry name" value="ANK_REPEAT"/>
    <property type="match status" value="3"/>
</dbReference>